<dbReference type="AlphaFoldDB" id="A0A7U3YJV0"/>
<name>A0A7U3YJV0_DESPD</name>
<keyword evidence="2" id="KW-1185">Reference proteome</keyword>
<evidence type="ECO:0000313" key="2">
    <source>
        <dbReference type="Proteomes" id="UP000006365"/>
    </source>
</evidence>
<sequence length="97" mass="10942">MVETADYLKMLSRMIRAAGRRVAAADEHELAMLIQLRSEFDQAVQVAIDGQRSFGRSWEHIGLALGLSRQGAFQRYGSKRKNEIKNDLPKPVHLPPP</sequence>
<dbReference type="RefSeq" id="WP_015723130.1">
    <property type="nucleotide sequence ID" value="NC_014972.1"/>
</dbReference>
<accession>A0A7U3YJV0</accession>
<reference evidence="1 2" key="1">
    <citation type="journal article" date="2011" name="Stand. Genomic Sci.">
        <title>Complete genome sequence of Desulfobulbus propionicus type strain (1pr3).</title>
        <authorList>
            <person name="Pagani I."/>
            <person name="Lapidus A."/>
            <person name="Nolan M."/>
            <person name="Lucas S."/>
            <person name="Hammon N."/>
            <person name="Deshpande S."/>
            <person name="Cheng J.F."/>
            <person name="Chertkov O."/>
            <person name="Davenport K."/>
            <person name="Tapia R."/>
            <person name="Han C."/>
            <person name="Goodwin L."/>
            <person name="Pitluck S."/>
            <person name="Liolios K."/>
            <person name="Mavromatis K."/>
            <person name="Ivanova N."/>
            <person name="Mikhailova N."/>
            <person name="Pati A."/>
            <person name="Chen A."/>
            <person name="Palaniappan K."/>
            <person name="Land M."/>
            <person name="Hauser L."/>
            <person name="Chang Y.J."/>
            <person name="Jeffries C.D."/>
            <person name="Detter J.C."/>
            <person name="Brambilla E."/>
            <person name="Kannan K.P."/>
            <person name="Djao O.D."/>
            <person name="Rohde M."/>
            <person name="Pukall R."/>
            <person name="Spring S."/>
            <person name="Goker M."/>
            <person name="Sikorski J."/>
            <person name="Woyke T."/>
            <person name="Bristow J."/>
            <person name="Eisen J.A."/>
            <person name="Markowitz V."/>
            <person name="Hugenholtz P."/>
            <person name="Kyrpides N.C."/>
            <person name="Klenk H.P."/>
        </authorList>
    </citation>
    <scope>NUCLEOTIDE SEQUENCE [LARGE SCALE GENOMIC DNA]</scope>
    <source>
        <strain evidence="2">ATCC 33891 / DSM 2032 / 1pr3</strain>
    </source>
</reference>
<dbReference type="EMBL" id="CP002364">
    <property type="protein sequence ID" value="ADW16583.1"/>
    <property type="molecule type" value="Genomic_DNA"/>
</dbReference>
<protein>
    <submittedName>
        <fullName evidence="1">Uncharacterized protein</fullName>
    </submittedName>
</protein>
<dbReference type="KEGG" id="dpr:Despr_0401"/>
<proteinExistence type="predicted"/>
<dbReference type="Proteomes" id="UP000006365">
    <property type="component" value="Chromosome"/>
</dbReference>
<gene>
    <name evidence="1" type="ordered locus">Despr_0401</name>
</gene>
<evidence type="ECO:0000313" key="1">
    <source>
        <dbReference type="EMBL" id="ADW16583.1"/>
    </source>
</evidence>
<organism evidence="1 2">
    <name type="scientific">Desulfobulbus propionicus (strain ATCC 33891 / DSM 2032 / VKM B-1956 / 1pr3)</name>
    <dbReference type="NCBI Taxonomy" id="577650"/>
    <lineage>
        <taxon>Bacteria</taxon>
        <taxon>Pseudomonadati</taxon>
        <taxon>Thermodesulfobacteriota</taxon>
        <taxon>Desulfobulbia</taxon>
        <taxon>Desulfobulbales</taxon>
        <taxon>Desulfobulbaceae</taxon>
        <taxon>Desulfobulbus</taxon>
    </lineage>
</organism>